<comment type="subcellular location">
    <subcellularLocation>
        <location evidence="4">Cytoplasm</location>
        <location evidence="4">Cytosol</location>
    </subcellularLocation>
    <subcellularLocation>
        <location evidence="4">Nucleus</location>
    </subcellularLocation>
</comment>
<organism evidence="6 7">
    <name type="scientific">Hibiscus trionum</name>
    <name type="common">Flower of an hour</name>
    <dbReference type="NCBI Taxonomy" id="183268"/>
    <lineage>
        <taxon>Eukaryota</taxon>
        <taxon>Viridiplantae</taxon>
        <taxon>Streptophyta</taxon>
        <taxon>Embryophyta</taxon>
        <taxon>Tracheophyta</taxon>
        <taxon>Spermatophyta</taxon>
        <taxon>Magnoliopsida</taxon>
        <taxon>eudicotyledons</taxon>
        <taxon>Gunneridae</taxon>
        <taxon>Pentapetalae</taxon>
        <taxon>rosids</taxon>
        <taxon>malvids</taxon>
        <taxon>Malvales</taxon>
        <taxon>Malvaceae</taxon>
        <taxon>Malvoideae</taxon>
        <taxon>Hibiscus</taxon>
    </lineage>
</organism>
<dbReference type="EMBL" id="BSYR01000069">
    <property type="protein sequence ID" value="GMJ14326.1"/>
    <property type="molecule type" value="Genomic_DNA"/>
</dbReference>
<evidence type="ECO:0000256" key="4">
    <source>
        <dbReference type="RuleBase" id="RU369004"/>
    </source>
</evidence>
<dbReference type="OrthoDB" id="1673781at2759"/>
<evidence type="ECO:0000313" key="7">
    <source>
        <dbReference type="Proteomes" id="UP001165190"/>
    </source>
</evidence>
<protein>
    <recommendedName>
        <fullName evidence="4">Histidine-containing phosphotransfer protein</fullName>
    </recommendedName>
</protein>
<evidence type="ECO:0000259" key="5">
    <source>
        <dbReference type="PROSITE" id="PS50894"/>
    </source>
</evidence>
<dbReference type="InterPro" id="IPR045871">
    <property type="entry name" value="AHP1-5/YPD1"/>
</dbReference>
<dbReference type="PROSITE" id="PS50894">
    <property type="entry name" value="HPT"/>
    <property type="match status" value="1"/>
</dbReference>
<dbReference type="PANTHER" id="PTHR28242">
    <property type="entry name" value="PHOSPHORELAY INTERMEDIATE PROTEIN YPD1"/>
    <property type="match status" value="1"/>
</dbReference>
<proteinExistence type="predicted"/>
<keyword evidence="2 4" id="KW-0902">Two-component regulatory system</keyword>
<accession>A0A9W7JGX4</accession>
<keyword evidence="7" id="KW-1185">Reference proteome</keyword>
<dbReference type="Proteomes" id="UP001165190">
    <property type="component" value="Unassembled WGS sequence"/>
</dbReference>
<comment type="function">
    <text evidence="4">Functions as a two-component phosphorelay mediators between cytokinin sensor histidine kinases and response regulators (B-type ARRs). Plays an important role in propagating cytokinin signal transduction.</text>
</comment>
<dbReference type="GO" id="GO:0043424">
    <property type="term" value="F:protein histidine kinase binding"/>
    <property type="evidence" value="ECO:0007669"/>
    <property type="project" value="UniProtKB-UniRule"/>
</dbReference>
<dbReference type="GO" id="GO:0009927">
    <property type="term" value="F:histidine phosphotransfer kinase activity"/>
    <property type="evidence" value="ECO:0007669"/>
    <property type="project" value="UniProtKB-UniRule"/>
</dbReference>
<dbReference type="Gene3D" id="1.20.120.160">
    <property type="entry name" value="HPT domain"/>
    <property type="match status" value="1"/>
</dbReference>
<dbReference type="GO" id="GO:0000160">
    <property type="term" value="P:phosphorelay signal transduction system"/>
    <property type="evidence" value="ECO:0007669"/>
    <property type="project" value="UniProtKB-UniRule"/>
</dbReference>
<dbReference type="PANTHER" id="PTHR28242:SF41">
    <property type="entry name" value="HISTIDINE CONTAINING PHOSPHOTRANSFER PROTEIN"/>
    <property type="match status" value="1"/>
</dbReference>
<dbReference type="GO" id="GO:0009736">
    <property type="term" value="P:cytokinin-activated signaling pathway"/>
    <property type="evidence" value="ECO:0007669"/>
    <property type="project" value="UniProtKB-KW"/>
</dbReference>
<dbReference type="SUPFAM" id="SSF47226">
    <property type="entry name" value="Histidine-containing phosphotransfer domain, HPT domain"/>
    <property type="match status" value="1"/>
</dbReference>
<comment type="caution">
    <text evidence="6">The sequence shown here is derived from an EMBL/GenBank/DDBJ whole genome shotgun (WGS) entry which is preliminary data.</text>
</comment>
<sequence>MESVRQQIAAMRQSFFDEEILDKQFYQLERLEKKGNPNFVEEVLTIYFRESTALLQTIEQAMETEPIEPVKIDRMLYKLKGSSASIGANKVRNKITKTRQLVEGGKLEEAKAAFRELRNEHGNLMAKLELYFQQLCPVETASRPVPGEAVVDAGAGDDHRS</sequence>
<dbReference type="GO" id="GO:0005829">
    <property type="term" value="C:cytosol"/>
    <property type="evidence" value="ECO:0007669"/>
    <property type="project" value="UniProtKB-SubCell"/>
</dbReference>
<dbReference type="GO" id="GO:0005634">
    <property type="term" value="C:nucleus"/>
    <property type="evidence" value="ECO:0007669"/>
    <property type="project" value="UniProtKB-SubCell"/>
</dbReference>
<reference evidence="6" key="1">
    <citation type="submission" date="2023-05" db="EMBL/GenBank/DDBJ databases">
        <title>Genome and transcriptome analyses reveal genes involved in the formation of fine ridges on petal epidermal cells in Hibiscus trionum.</title>
        <authorList>
            <person name="Koshimizu S."/>
            <person name="Masuda S."/>
            <person name="Ishii T."/>
            <person name="Shirasu K."/>
            <person name="Hoshino A."/>
            <person name="Arita M."/>
        </authorList>
    </citation>
    <scope>NUCLEOTIDE SEQUENCE</scope>
    <source>
        <strain evidence="6">Hamamatsu line</strain>
    </source>
</reference>
<evidence type="ECO:0000256" key="2">
    <source>
        <dbReference type="ARBA" id="ARBA00023012"/>
    </source>
</evidence>
<evidence type="ECO:0000256" key="1">
    <source>
        <dbReference type="ARBA" id="ARBA00022864"/>
    </source>
</evidence>
<comment type="domain">
    <text evidence="4">Histidine-containing phosphotransfer domain (HPt) contains an active histidine that mediates the phosphotransfer.</text>
</comment>
<keyword evidence="1 4" id="KW-0932">Cytokinin signaling pathway</keyword>
<gene>
    <name evidence="6" type="ORF">HRI_005101800</name>
</gene>
<comment type="caution">
    <text evidence="3">Lacks conserved residue(s) required for the propagation of feature annotation.</text>
</comment>
<dbReference type="InterPro" id="IPR036641">
    <property type="entry name" value="HPT_dom_sf"/>
</dbReference>
<dbReference type="Pfam" id="PF01627">
    <property type="entry name" value="Hpt"/>
    <property type="match status" value="1"/>
</dbReference>
<feature type="domain" description="HPt" evidence="5">
    <location>
        <begin position="36"/>
        <end position="131"/>
    </location>
</feature>
<evidence type="ECO:0000313" key="6">
    <source>
        <dbReference type="EMBL" id="GMJ14326.1"/>
    </source>
</evidence>
<name>A0A9W7JGX4_HIBTR</name>
<dbReference type="InterPro" id="IPR008207">
    <property type="entry name" value="Sig_transdc_His_kin_Hpt_dom"/>
</dbReference>
<dbReference type="AlphaFoldDB" id="A0A9W7JGX4"/>
<evidence type="ECO:0000256" key="3">
    <source>
        <dbReference type="PROSITE-ProRule" id="PRU00110"/>
    </source>
</evidence>